<feature type="chain" id="PRO_5045093843" description="Lipoprotein" evidence="2">
    <location>
        <begin position="34"/>
        <end position="128"/>
    </location>
</feature>
<evidence type="ECO:0000313" key="4">
    <source>
        <dbReference type="Proteomes" id="UP001244242"/>
    </source>
</evidence>
<protein>
    <recommendedName>
        <fullName evidence="5">Lipoprotein</fullName>
    </recommendedName>
</protein>
<organism evidence="3 4">
    <name type="scientific">Halomonas kalidii</name>
    <dbReference type="NCBI Taxonomy" id="3043293"/>
    <lineage>
        <taxon>Bacteria</taxon>
        <taxon>Pseudomonadati</taxon>
        <taxon>Pseudomonadota</taxon>
        <taxon>Gammaproteobacteria</taxon>
        <taxon>Oceanospirillales</taxon>
        <taxon>Halomonadaceae</taxon>
        <taxon>Halomonas</taxon>
    </lineage>
</organism>
<feature type="compositionally biased region" description="Acidic residues" evidence="1">
    <location>
        <begin position="36"/>
        <end position="54"/>
    </location>
</feature>
<evidence type="ECO:0008006" key="5">
    <source>
        <dbReference type="Google" id="ProtNLM"/>
    </source>
</evidence>
<dbReference type="PROSITE" id="PS51257">
    <property type="entry name" value="PROKAR_LIPOPROTEIN"/>
    <property type="match status" value="1"/>
</dbReference>
<feature type="region of interest" description="Disordered" evidence="1">
    <location>
        <begin position="32"/>
        <end position="128"/>
    </location>
</feature>
<feature type="compositionally biased region" description="Acidic residues" evidence="1">
    <location>
        <begin position="116"/>
        <end position="128"/>
    </location>
</feature>
<evidence type="ECO:0000256" key="2">
    <source>
        <dbReference type="SAM" id="SignalP"/>
    </source>
</evidence>
<dbReference type="RefSeq" id="WP_282721116.1">
    <property type="nucleotide sequence ID" value="NZ_JASCQO010000034.1"/>
</dbReference>
<dbReference type="EMBL" id="JASCQO010000034">
    <property type="protein sequence ID" value="MDI5933613.1"/>
    <property type="molecule type" value="Genomic_DNA"/>
</dbReference>
<keyword evidence="4" id="KW-1185">Reference proteome</keyword>
<keyword evidence="2" id="KW-0732">Signal</keyword>
<dbReference type="Proteomes" id="UP001244242">
    <property type="component" value="Unassembled WGS sequence"/>
</dbReference>
<feature type="signal peptide" evidence="2">
    <location>
        <begin position="1"/>
        <end position="33"/>
    </location>
</feature>
<reference evidence="3 4" key="1">
    <citation type="submission" date="2023-04" db="EMBL/GenBank/DDBJ databases">
        <title>Halomonas strains isolated from rhizosphere soil.</title>
        <authorList>
            <person name="Xu L."/>
            <person name="Sun J.-Q."/>
        </authorList>
    </citation>
    <scope>NUCLEOTIDE SEQUENCE [LARGE SCALE GENOMIC DNA]</scope>
    <source>
        <strain evidence="3 4">LN1S58</strain>
    </source>
</reference>
<feature type="compositionally biased region" description="Acidic residues" evidence="1">
    <location>
        <begin position="75"/>
        <end position="108"/>
    </location>
</feature>
<accession>A0ABT6VI08</accession>
<evidence type="ECO:0000256" key="1">
    <source>
        <dbReference type="SAM" id="MobiDB-lite"/>
    </source>
</evidence>
<sequence>MTHDKQTRIPGTGRRLAAAASIVALSLGSLALAGCDNDDDMPPLEQDAPMEEPAQDPGMQDGAGENEEPMGSQEPMEEEPMDSDEPVEEEPMGSDAPVEEDEPVEEEAPMSSDEPTLGDEEEQEQEDS</sequence>
<gene>
    <name evidence="3" type="ORF">QLQ84_07375</name>
</gene>
<name>A0ABT6VI08_9GAMM</name>
<evidence type="ECO:0000313" key="3">
    <source>
        <dbReference type="EMBL" id="MDI5933613.1"/>
    </source>
</evidence>
<comment type="caution">
    <text evidence="3">The sequence shown here is derived from an EMBL/GenBank/DDBJ whole genome shotgun (WGS) entry which is preliminary data.</text>
</comment>
<proteinExistence type="predicted"/>